<organism evidence="2 3">
    <name type="scientific">Streptomyces telluris</name>
    <dbReference type="NCBI Taxonomy" id="2720021"/>
    <lineage>
        <taxon>Bacteria</taxon>
        <taxon>Bacillati</taxon>
        <taxon>Actinomycetota</taxon>
        <taxon>Actinomycetes</taxon>
        <taxon>Kitasatosporales</taxon>
        <taxon>Streptomycetaceae</taxon>
        <taxon>Streptomyces</taxon>
    </lineage>
</organism>
<keyword evidence="3" id="KW-1185">Reference proteome</keyword>
<sequence length="110" mass="10935">MGRSSVLRLRSTAVALAASACLVGGVASAQAAQAGAEAVPLESVSPEVRTFTGNGTGTSPSQAVNGAVRIAYTIAQSAGWQANQCHVRATDVKAVGGGVYAAVASLFCQR</sequence>
<dbReference type="PROSITE" id="PS51257">
    <property type="entry name" value="PROKAR_LIPOPROTEIN"/>
    <property type="match status" value="1"/>
</dbReference>
<comment type="caution">
    <text evidence="2">The sequence shown here is derived from an EMBL/GenBank/DDBJ whole genome shotgun (WGS) entry which is preliminary data.</text>
</comment>
<feature type="signal peptide" evidence="1">
    <location>
        <begin position="1"/>
        <end position="31"/>
    </location>
</feature>
<dbReference type="EMBL" id="JANIID010000032">
    <property type="protein sequence ID" value="MCQ8773629.1"/>
    <property type="molecule type" value="Genomic_DNA"/>
</dbReference>
<evidence type="ECO:0000313" key="3">
    <source>
        <dbReference type="Proteomes" id="UP001142374"/>
    </source>
</evidence>
<feature type="chain" id="PRO_5040719141" evidence="1">
    <location>
        <begin position="32"/>
        <end position="110"/>
    </location>
</feature>
<name>A0A9X2LLP5_9ACTN</name>
<dbReference type="Proteomes" id="UP001142374">
    <property type="component" value="Unassembled WGS sequence"/>
</dbReference>
<dbReference type="RefSeq" id="WP_168097122.1">
    <property type="nucleotide sequence ID" value="NZ_JAATER010001051.1"/>
</dbReference>
<accession>A0A9X2LLP5</accession>
<keyword evidence="1" id="KW-0732">Signal</keyword>
<reference evidence="2" key="1">
    <citation type="submission" date="2022-06" db="EMBL/GenBank/DDBJ databases">
        <title>WGS of actinobacteria.</title>
        <authorList>
            <person name="Thawai C."/>
        </authorList>
    </citation>
    <scope>NUCLEOTIDE SEQUENCE</scope>
    <source>
        <strain evidence="2">AA8</strain>
    </source>
</reference>
<proteinExistence type="predicted"/>
<evidence type="ECO:0000313" key="2">
    <source>
        <dbReference type="EMBL" id="MCQ8773629.1"/>
    </source>
</evidence>
<evidence type="ECO:0000256" key="1">
    <source>
        <dbReference type="SAM" id="SignalP"/>
    </source>
</evidence>
<gene>
    <name evidence="2" type="ORF">NQU55_28295</name>
</gene>
<protein>
    <submittedName>
        <fullName evidence="2">Uncharacterized protein</fullName>
    </submittedName>
</protein>
<dbReference type="AlphaFoldDB" id="A0A9X2LLP5"/>